<organism evidence="1 2">
    <name type="scientific">Cenococcum geophilum 1.58</name>
    <dbReference type="NCBI Taxonomy" id="794803"/>
    <lineage>
        <taxon>Eukaryota</taxon>
        <taxon>Fungi</taxon>
        <taxon>Dikarya</taxon>
        <taxon>Ascomycota</taxon>
        <taxon>Pezizomycotina</taxon>
        <taxon>Dothideomycetes</taxon>
        <taxon>Pleosporomycetidae</taxon>
        <taxon>Gloniales</taxon>
        <taxon>Gloniaceae</taxon>
        <taxon>Cenococcum</taxon>
    </lineage>
</organism>
<evidence type="ECO:0000313" key="1">
    <source>
        <dbReference type="EMBL" id="OCK87935.1"/>
    </source>
</evidence>
<proteinExistence type="predicted"/>
<name>A0ACC8ENL2_9PEZI</name>
<protein>
    <submittedName>
        <fullName evidence="1">Uncharacterized protein</fullName>
    </submittedName>
</protein>
<dbReference type="EMBL" id="KV748252">
    <property type="protein sequence ID" value="OCK87935.1"/>
    <property type="molecule type" value="Genomic_DNA"/>
</dbReference>
<gene>
    <name evidence="1" type="ORF">K441DRAFT_331593</name>
</gene>
<evidence type="ECO:0000313" key="2">
    <source>
        <dbReference type="Proteomes" id="UP000250078"/>
    </source>
</evidence>
<accession>A0ACC8ENL2</accession>
<reference evidence="1 2" key="1">
    <citation type="journal article" date="2016" name="Nat. Commun.">
        <title>Ectomycorrhizal ecology is imprinted in the genome of the dominant symbiotic fungus Cenococcum geophilum.</title>
        <authorList>
            <consortium name="DOE Joint Genome Institute"/>
            <person name="Peter M."/>
            <person name="Kohler A."/>
            <person name="Ohm R.A."/>
            <person name="Kuo A."/>
            <person name="Krutzmann J."/>
            <person name="Morin E."/>
            <person name="Arend M."/>
            <person name="Barry K.W."/>
            <person name="Binder M."/>
            <person name="Choi C."/>
            <person name="Clum A."/>
            <person name="Copeland A."/>
            <person name="Grisel N."/>
            <person name="Haridas S."/>
            <person name="Kipfer T."/>
            <person name="LaButti K."/>
            <person name="Lindquist E."/>
            <person name="Lipzen A."/>
            <person name="Maire R."/>
            <person name="Meier B."/>
            <person name="Mihaltcheva S."/>
            <person name="Molinier V."/>
            <person name="Murat C."/>
            <person name="Poggeler S."/>
            <person name="Quandt C.A."/>
            <person name="Sperisen C."/>
            <person name="Tritt A."/>
            <person name="Tisserant E."/>
            <person name="Crous P.W."/>
            <person name="Henrissat B."/>
            <person name="Nehls U."/>
            <person name="Egli S."/>
            <person name="Spatafora J.W."/>
            <person name="Grigoriev I.V."/>
            <person name="Martin F.M."/>
        </authorList>
    </citation>
    <scope>NUCLEOTIDE SEQUENCE [LARGE SCALE GENOMIC DNA]</scope>
    <source>
        <strain evidence="1 2">1.58</strain>
    </source>
</reference>
<dbReference type="Proteomes" id="UP000250078">
    <property type="component" value="Unassembled WGS sequence"/>
</dbReference>
<keyword evidence="2" id="KW-1185">Reference proteome</keyword>
<sequence>MNVVFLNFVCFAIWPLPSTLCYLVKQVSKGPGSSSSSRMIRCCRPVCAVTPWLLSSPEAESSPSLQGLLYIYTLGLGLFP</sequence>